<organism evidence="1">
    <name type="scientific">Arundo donax</name>
    <name type="common">Giant reed</name>
    <name type="synonym">Donax arundinaceus</name>
    <dbReference type="NCBI Taxonomy" id="35708"/>
    <lineage>
        <taxon>Eukaryota</taxon>
        <taxon>Viridiplantae</taxon>
        <taxon>Streptophyta</taxon>
        <taxon>Embryophyta</taxon>
        <taxon>Tracheophyta</taxon>
        <taxon>Spermatophyta</taxon>
        <taxon>Magnoliopsida</taxon>
        <taxon>Liliopsida</taxon>
        <taxon>Poales</taxon>
        <taxon>Poaceae</taxon>
        <taxon>PACMAD clade</taxon>
        <taxon>Arundinoideae</taxon>
        <taxon>Arundineae</taxon>
        <taxon>Arundo</taxon>
    </lineage>
</organism>
<dbReference type="EMBL" id="GBRH01257180">
    <property type="protein sequence ID" value="JAD40715.1"/>
    <property type="molecule type" value="Transcribed_RNA"/>
</dbReference>
<accession>A0A0A8ZVC5</accession>
<reference evidence="1" key="1">
    <citation type="submission" date="2014-09" db="EMBL/GenBank/DDBJ databases">
        <authorList>
            <person name="Magalhaes I.L.F."/>
            <person name="Oliveira U."/>
            <person name="Santos F.R."/>
            <person name="Vidigal T.H.D.A."/>
            <person name="Brescovit A.D."/>
            <person name="Santos A.J."/>
        </authorList>
    </citation>
    <scope>NUCLEOTIDE SEQUENCE</scope>
    <source>
        <tissue evidence="1">Shoot tissue taken approximately 20 cm above the soil surface</tissue>
    </source>
</reference>
<name>A0A0A8ZVC5_ARUDO</name>
<proteinExistence type="predicted"/>
<protein>
    <submittedName>
        <fullName evidence="1">Uncharacterized protein</fullName>
    </submittedName>
</protein>
<reference evidence="1" key="2">
    <citation type="journal article" date="2015" name="Data Brief">
        <title>Shoot transcriptome of the giant reed, Arundo donax.</title>
        <authorList>
            <person name="Barrero R.A."/>
            <person name="Guerrero F.D."/>
            <person name="Moolhuijzen P."/>
            <person name="Goolsby J.A."/>
            <person name="Tidwell J."/>
            <person name="Bellgard S.E."/>
            <person name="Bellgard M.I."/>
        </authorList>
    </citation>
    <scope>NUCLEOTIDE SEQUENCE</scope>
    <source>
        <tissue evidence="1">Shoot tissue taken approximately 20 cm above the soil surface</tissue>
    </source>
</reference>
<evidence type="ECO:0000313" key="1">
    <source>
        <dbReference type="EMBL" id="JAD40715.1"/>
    </source>
</evidence>
<sequence>MPFLQPILLGSKFSF</sequence>